<accession>A0ABR1ZPR4</accession>
<name>A0ABR1ZPR4_9ROSI</name>
<evidence type="ECO:0000256" key="1">
    <source>
        <dbReference type="SAM" id="MobiDB-lite"/>
    </source>
</evidence>
<dbReference type="EMBL" id="JBBPBN010000775">
    <property type="protein sequence ID" value="KAK8482447.1"/>
    <property type="molecule type" value="Genomic_DNA"/>
</dbReference>
<comment type="caution">
    <text evidence="2">The sequence shown here is derived from an EMBL/GenBank/DDBJ whole genome shotgun (WGS) entry which is preliminary data.</text>
</comment>
<evidence type="ECO:0000313" key="2">
    <source>
        <dbReference type="EMBL" id="KAK8482447.1"/>
    </source>
</evidence>
<evidence type="ECO:0000313" key="3">
    <source>
        <dbReference type="Proteomes" id="UP001396334"/>
    </source>
</evidence>
<proteinExistence type="predicted"/>
<keyword evidence="3" id="KW-1185">Reference proteome</keyword>
<reference evidence="2 3" key="1">
    <citation type="journal article" date="2024" name="G3 (Bethesda)">
        <title>Genome assembly of Hibiscus sabdariffa L. provides insights into metabolisms of medicinal natural products.</title>
        <authorList>
            <person name="Kim T."/>
        </authorList>
    </citation>
    <scope>NUCLEOTIDE SEQUENCE [LARGE SCALE GENOMIC DNA]</scope>
    <source>
        <strain evidence="2">TK-2024</strain>
        <tissue evidence="2">Old leaves</tissue>
    </source>
</reference>
<protein>
    <submittedName>
        <fullName evidence="2">Uncharacterized protein</fullName>
    </submittedName>
</protein>
<feature type="region of interest" description="Disordered" evidence="1">
    <location>
        <begin position="46"/>
        <end position="75"/>
    </location>
</feature>
<organism evidence="2 3">
    <name type="scientific">Hibiscus sabdariffa</name>
    <name type="common">roselle</name>
    <dbReference type="NCBI Taxonomy" id="183260"/>
    <lineage>
        <taxon>Eukaryota</taxon>
        <taxon>Viridiplantae</taxon>
        <taxon>Streptophyta</taxon>
        <taxon>Embryophyta</taxon>
        <taxon>Tracheophyta</taxon>
        <taxon>Spermatophyta</taxon>
        <taxon>Magnoliopsida</taxon>
        <taxon>eudicotyledons</taxon>
        <taxon>Gunneridae</taxon>
        <taxon>Pentapetalae</taxon>
        <taxon>rosids</taxon>
        <taxon>malvids</taxon>
        <taxon>Malvales</taxon>
        <taxon>Malvaceae</taxon>
        <taxon>Malvoideae</taxon>
        <taxon>Hibiscus</taxon>
    </lineage>
</organism>
<feature type="compositionally biased region" description="Polar residues" evidence="1">
    <location>
        <begin position="52"/>
        <end position="67"/>
    </location>
</feature>
<dbReference type="Proteomes" id="UP001396334">
    <property type="component" value="Unassembled WGS sequence"/>
</dbReference>
<gene>
    <name evidence="2" type="ORF">V6N11_030687</name>
</gene>
<sequence length="104" mass="12168">MKTEVSPAIGWEEQQKKLEERMSNLKSRFDTNESYMEIIMGILTSKAEEASPESQQKNWKQASSSNQRDGKQHVEVSIIEEKERYSIKVDEPEILVKNFEFLNE</sequence>